<dbReference type="HOGENOM" id="CLU_1179622_0_0_12"/>
<evidence type="ECO:0000313" key="6">
    <source>
        <dbReference type="EMBL" id="ADK81610.1"/>
    </source>
</evidence>
<sequence>MIKHDVLTFPVELRSRQEGEESRKIVGRPAVYNQLSEDLGGFREKINPGAFTKTLSESNVKALWNHDNNYVLGSRKAGTLSIIEDSDGLSFEASPPDTQWARDFMLSVERGDVDQMSFRFRTIRDKWTKDENNRLVRELVEVQLIEVSPVTFPAYPQTSVDLRSMGLDFDPEELQELTLRSVSGDISEEERQKLEHIGSKIEELTAPATSHPEERKRSEADCNYTEREKMLGMLM</sequence>
<name>E1R3H9_SEDSS</name>
<evidence type="ECO:0000256" key="4">
    <source>
        <dbReference type="SAM" id="MobiDB-lite"/>
    </source>
</evidence>
<reference evidence="6 7" key="1">
    <citation type="journal article" date="2010" name="Stand. Genomic Sci.">
        <title>Complete genome sequence of Spirochaeta smaragdinae type strain (SEBR 4228).</title>
        <authorList>
            <person name="Mavromatis K."/>
            <person name="Yasawong M."/>
            <person name="Chertkov O."/>
            <person name="Lapidus A."/>
            <person name="Lucas S."/>
            <person name="Nolan M."/>
            <person name="Del Rio T.G."/>
            <person name="Tice H."/>
            <person name="Cheng J.F."/>
            <person name="Pitluck S."/>
            <person name="Liolios K."/>
            <person name="Ivanova N."/>
            <person name="Tapia R."/>
            <person name="Han C."/>
            <person name="Bruce D."/>
            <person name="Goodwin L."/>
            <person name="Pati A."/>
            <person name="Chen A."/>
            <person name="Palaniappan K."/>
            <person name="Land M."/>
            <person name="Hauser L."/>
            <person name="Chang Y.J."/>
            <person name="Jeffries C.D."/>
            <person name="Detter J.C."/>
            <person name="Rohde M."/>
            <person name="Brambilla E."/>
            <person name="Spring S."/>
            <person name="Goker M."/>
            <person name="Sikorski J."/>
            <person name="Woyke T."/>
            <person name="Bristow J."/>
            <person name="Eisen J.A."/>
            <person name="Markowitz V."/>
            <person name="Hugenholtz P."/>
            <person name="Klenk H.P."/>
            <person name="Kyrpides N.C."/>
        </authorList>
    </citation>
    <scope>NUCLEOTIDE SEQUENCE [LARGE SCALE GENOMIC DNA]</scope>
    <source>
        <strain evidence="7">DSM 11293 / JCM 15392 / SEBR 4228</strain>
    </source>
</reference>
<feature type="region of interest" description="Disordered" evidence="4">
    <location>
        <begin position="195"/>
        <end position="220"/>
    </location>
</feature>
<gene>
    <name evidence="6" type="ordered locus">Spirs_2497</name>
</gene>
<feature type="domain" description="Prohead serine protease" evidence="5">
    <location>
        <begin position="12"/>
        <end position="164"/>
    </location>
</feature>
<evidence type="ECO:0000256" key="3">
    <source>
        <dbReference type="ARBA" id="ARBA00022801"/>
    </source>
</evidence>
<dbReference type="InterPro" id="IPR054613">
    <property type="entry name" value="Peptidase_S78_dom"/>
</dbReference>
<keyword evidence="2 6" id="KW-0645">Protease</keyword>
<dbReference type="RefSeq" id="WP_013255072.1">
    <property type="nucleotide sequence ID" value="NC_014364.1"/>
</dbReference>
<dbReference type="STRING" id="573413.Spirs_2497"/>
<evidence type="ECO:0000256" key="2">
    <source>
        <dbReference type="ARBA" id="ARBA00022670"/>
    </source>
</evidence>
<dbReference type="NCBIfam" id="TIGR01543">
    <property type="entry name" value="proheadase_HK97"/>
    <property type="match status" value="1"/>
</dbReference>
<keyword evidence="1" id="KW-1188">Viral release from host cell</keyword>
<evidence type="ECO:0000313" key="7">
    <source>
        <dbReference type="Proteomes" id="UP000002318"/>
    </source>
</evidence>
<dbReference type="Pfam" id="PF04586">
    <property type="entry name" value="Peptidase_S78"/>
    <property type="match status" value="1"/>
</dbReference>
<keyword evidence="3" id="KW-0378">Hydrolase</keyword>
<organism evidence="6 7">
    <name type="scientific">Sediminispirochaeta smaragdinae (strain DSM 11293 / JCM 15392 / SEBR 4228)</name>
    <name type="common">Spirochaeta smaragdinae</name>
    <dbReference type="NCBI Taxonomy" id="573413"/>
    <lineage>
        <taxon>Bacteria</taxon>
        <taxon>Pseudomonadati</taxon>
        <taxon>Spirochaetota</taxon>
        <taxon>Spirochaetia</taxon>
        <taxon>Spirochaetales</taxon>
        <taxon>Spirochaetaceae</taxon>
        <taxon>Sediminispirochaeta</taxon>
    </lineage>
</organism>
<feature type="compositionally biased region" description="Basic and acidic residues" evidence="4">
    <location>
        <begin position="211"/>
        <end position="220"/>
    </location>
</feature>
<evidence type="ECO:0000259" key="5">
    <source>
        <dbReference type="Pfam" id="PF04586"/>
    </source>
</evidence>
<proteinExistence type="predicted"/>
<dbReference type="OrthoDB" id="64791at2"/>
<dbReference type="AlphaFoldDB" id="E1R3H9"/>
<accession>E1R3H9</accession>
<dbReference type="InterPro" id="IPR006433">
    <property type="entry name" value="Prohead_protease"/>
</dbReference>
<dbReference type="KEGG" id="ssm:Spirs_2497"/>
<dbReference type="GO" id="GO:0008233">
    <property type="term" value="F:peptidase activity"/>
    <property type="evidence" value="ECO:0007669"/>
    <property type="project" value="UniProtKB-KW"/>
</dbReference>
<protein>
    <submittedName>
        <fullName evidence="6">Phage prohead protease, HK97 family</fullName>
    </submittedName>
</protein>
<dbReference type="EMBL" id="CP002116">
    <property type="protein sequence ID" value="ADK81610.1"/>
    <property type="molecule type" value="Genomic_DNA"/>
</dbReference>
<dbReference type="eggNOG" id="COG3740">
    <property type="taxonomic scope" value="Bacteria"/>
</dbReference>
<dbReference type="GO" id="GO:0006508">
    <property type="term" value="P:proteolysis"/>
    <property type="evidence" value="ECO:0007669"/>
    <property type="project" value="UniProtKB-KW"/>
</dbReference>
<dbReference type="Proteomes" id="UP000002318">
    <property type="component" value="Chromosome"/>
</dbReference>
<evidence type="ECO:0000256" key="1">
    <source>
        <dbReference type="ARBA" id="ARBA00022612"/>
    </source>
</evidence>
<keyword evidence="7" id="KW-1185">Reference proteome</keyword>